<dbReference type="GeneID" id="36511235"/>
<protein>
    <submittedName>
        <fullName evidence="2">NAD(P)-dependent oxidoreductase</fullName>
    </submittedName>
</protein>
<dbReference type="AlphaFoldDB" id="A0A2R4WYF0"/>
<keyword evidence="3" id="KW-1185">Reference proteome</keyword>
<dbReference type="InterPro" id="IPR036291">
    <property type="entry name" value="NAD(P)-bd_dom_sf"/>
</dbReference>
<evidence type="ECO:0000313" key="3">
    <source>
        <dbReference type="Proteomes" id="UP000244727"/>
    </source>
</evidence>
<dbReference type="InterPro" id="IPR001509">
    <property type="entry name" value="Epimerase_deHydtase"/>
</dbReference>
<dbReference type="Pfam" id="PF01370">
    <property type="entry name" value="Epimerase"/>
    <property type="match status" value="1"/>
</dbReference>
<accession>A0A2R4WYF0</accession>
<dbReference type="KEGG" id="harc:HARCEL1_01970"/>
<dbReference type="EMBL" id="CP028858">
    <property type="protein sequence ID" value="AWB26565.1"/>
    <property type="molecule type" value="Genomic_DNA"/>
</dbReference>
<name>A0A2R4WYF0_9EURY</name>
<dbReference type="SUPFAM" id="SSF51735">
    <property type="entry name" value="NAD(P)-binding Rossmann-fold domains"/>
    <property type="match status" value="1"/>
</dbReference>
<organism evidence="2 3">
    <name type="scientific">Halococcoides cellulosivorans</name>
    <dbReference type="NCBI Taxonomy" id="1679096"/>
    <lineage>
        <taxon>Archaea</taxon>
        <taxon>Methanobacteriati</taxon>
        <taxon>Methanobacteriota</taxon>
        <taxon>Stenosarchaea group</taxon>
        <taxon>Halobacteria</taxon>
        <taxon>Halobacteriales</taxon>
        <taxon>Haloarculaceae</taxon>
        <taxon>Halococcoides</taxon>
    </lineage>
</organism>
<evidence type="ECO:0000313" key="2">
    <source>
        <dbReference type="EMBL" id="AWB26565.1"/>
    </source>
</evidence>
<feature type="domain" description="NAD-dependent epimerase/dehydratase" evidence="1">
    <location>
        <begin position="4"/>
        <end position="226"/>
    </location>
</feature>
<dbReference type="PANTHER" id="PTHR43245">
    <property type="entry name" value="BIFUNCTIONAL POLYMYXIN RESISTANCE PROTEIN ARNA"/>
    <property type="match status" value="1"/>
</dbReference>
<dbReference type="Gene3D" id="3.40.50.720">
    <property type="entry name" value="NAD(P)-binding Rossmann-like Domain"/>
    <property type="match status" value="1"/>
</dbReference>
<dbReference type="PANTHER" id="PTHR43245:SF55">
    <property type="entry name" value="NAD(P)-BINDING DOMAIN-CONTAINING PROTEIN"/>
    <property type="match status" value="1"/>
</dbReference>
<dbReference type="CDD" id="cd08946">
    <property type="entry name" value="SDR_e"/>
    <property type="match status" value="1"/>
</dbReference>
<evidence type="ECO:0000259" key="1">
    <source>
        <dbReference type="Pfam" id="PF01370"/>
    </source>
</evidence>
<proteinExistence type="predicted"/>
<sequence>MDTVAVTGGTGSIGRPTVETLADDHRVVSITRSGGEMDAAAACYRADCTDAGDCFGALAAIDPDAIVHLGTLAHPLEDPPHRVFESNAVGAYHVLEAAAALDIDRVVLASSVSAIGGAFEPDPVRVDTLPVDESHRLTPTNPYGLGKQAAEVVAAGIGRHAGAPDAVSLRFPMVVSDADVRDHFGGDRTLSAVRESDRFHDDRNTLFAYLHIEDAVSVIRAALDAAIDGHAAVWTVAADTSLETPTDRVAREVYPDAERTKSFDGTETLFDISRAAALLGWEPRVSWRDRV</sequence>
<dbReference type="Proteomes" id="UP000244727">
    <property type="component" value="Chromosome"/>
</dbReference>
<gene>
    <name evidence="2" type="ORF">HARCEL1_01970</name>
</gene>
<dbReference type="InterPro" id="IPR050177">
    <property type="entry name" value="Lipid_A_modif_metabolic_enz"/>
</dbReference>
<dbReference type="RefSeq" id="WP_108380934.1">
    <property type="nucleotide sequence ID" value="NZ_CP028858.1"/>
</dbReference>
<reference evidence="2 3" key="1">
    <citation type="submission" date="2018-04" db="EMBL/GenBank/DDBJ databases">
        <title>Halococcoides cellulosivorans gen. nov., sp. nov., an extremely halophilic cellulose-utilizing haloarchaeon from hypersaline lakes.</title>
        <authorList>
            <person name="Sorokin D.Y."/>
            <person name="Toshchakov S.V."/>
            <person name="Samarov N.I."/>
            <person name="Korzhenkov A."/>
            <person name="Kublanov I.V."/>
        </authorList>
    </citation>
    <scope>NUCLEOTIDE SEQUENCE [LARGE SCALE GENOMIC DNA]</scope>
    <source>
        <strain evidence="2 3">HArcel1</strain>
    </source>
</reference>